<protein>
    <recommendedName>
        <fullName evidence="4">MFS transporter</fullName>
    </recommendedName>
</protein>
<evidence type="ECO:0008006" key="4">
    <source>
        <dbReference type="Google" id="ProtNLM"/>
    </source>
</evidence>
<dbReference type="GO" id="GO:0008643">
    <property type="term" value="P:carbohydrate transport"/>
    <property type="evidence" value="ECO:0007669"/>
    <property type="project" value="InterPro"/>
</dbReference>
<dbReference type="GO" id="GO:0005886">
    <property type="term" value="C:plasma membrane"/>
    <property type="evidence" value="ECO:0007669"/>
    <property type="project" value="TreeGrafter"/>
</dbReference>
<dbReference type="PANTHER" id="PTHR11328:SF28">
    <property type="entry name" value="MAJOR FACILITATOR SUPERFAMILY DOMAIN-CONTAINING PROTEIN 12"/>
    <property type="match status" value="1"/>
</dbReference>
<feature type="transmembrane region" description="Helical" evidence="2">
    <location>
        <begin position="273"/>
        <end position="295"/>
    </location>
</feature>
<dbReference type="GO" id="GO:0015293">
    <property type="term" value="F:symporter activity"/>
    <property type="evidence" value="ECO:0007669"/>
    <property type="project" value="InterPro"/>
</dbReference>
<feature type="transmembrane region" description="Helical" evidence="2">
    <location>
        <begin position="339"/>
        <end position="357"/>
    </location>
</feature>
<proteinExistence type="inferred from homology"/>
<dbReference type="InterPro" id="IPR039672">
    <property type="entry name" value="MFS_2"/>
</dbReference>
<feature type="transmembrane region" description="Helical" evidence="2">
    <location>
        <begin position="137"/>
        <end position="156"/>
    </location>
</feature>
<dbReference type="PANTHER" id="PTHR11328">
    <property type="entry name" value="MAJOR FACILITATOR SUPERFAMILY DOMAIN-CONTAINING PROTEIN"/>
    <property type="match status" value="1"/>
</dbReference>
<dbReference type="Pfam" id="PF13347">
    <property type="entry name" value="MFS_2"/>
    <property type="match status" value="1"/>
</dbReference>
<feature type="transmembrane region" description="Helical" evidence="2">
    <location>
        <begin position="307"/>
        <end position="327"/>
    </location>
</feature>
<comment type="similarity">
    <text evidence="1">Belongs to the sodium:galactoside symporter (TC 2.A.2) family.</text>
</comment>
<feature type="transmembrane region" description="Helical" evidence="2">
    <location>
        <begin position="218"/>
        <end position="237"/>
    </location>
</feature>
<accession>A0A1Y5PS96</accession>
<sequence>MREAVPGAPPVVACTPSPPIGEAAREGRSTDHLSIGTKLGYGLGEMAEGVKTATLETFLFFYYVQVIGLQGSLVGLALLIALLFDGISDPLIGQLSDRTATRFGRRHPYLYLAPLPLAFGLYMLFDPPAGLGQWGIFFWLLGFTAFCRLMQSFYFIPHMALGAELSTDFKERISVSGYRNIFAFAGRLLVIAIAFSIFFHTTPEYPQGQLNEGAYPPLALTCGVIALVAILASAATTQKRALQYYSRMQSQGRGQFHEPMLSNLFNAFRLRTFAIFFVAILISYVLGGVQAALAVHVNTFYWKLPTWGIQWVFLGAAFGFMLGSVFARALADRLDKRTAYIASVILSVALNVAPIALREAGVLTPPESAEMLTALLAAAAFFASLAGGPAMVIAGAMLADIADAYELRFKSRSEGFLFGVSAFTRKASLGIGGALAGVALDLIRFPQGVAVDEVPHETAVHLALLYGPMMLVFTVIAMSIMWFYDLDRDKHARILHELESKE</sequence>
<evidence type="ECO:0000313" key="3">
    <source>
        <dbReference type="EMBL" id="SBV32869.1"/>
    </source>
</evidence>
<dbReference type="KEGG" id="sphu:SPPYR_1749"/>
<evidence type="ECO:0000256" key="2">
    <source>
        <dbReference type="SAM" id="Phobius"/>
    </source>
</evidence>
<name>A0A1Y5PS96_9SPHN</name>
<reference evidence="3" key="1">
    <citation type="submission" date="2016-03" db="EMBL/GenBank/DDBJ databases">
        <authorList>
            <person name="Ploux O."/>
        </authorList>
    </citation>
    <scope>NUCLEOTIDE SEQUENCE</scope>
    <source>
        <strain evidence="3">UC10</strain>
    </source>
</reference>
<keyword evidence="2" id="KW-0812">Transmembrane</keyword>
<feature type="transmembrane region" description="Helical" evidence="2">
    <location>
        <begin position="423"/>
        <end position="443"/>
    </location>
</feature>
<keyword evidence="2" id="KW-1133">Transmembrane helix</keyword>
<organism evidence="3">
    <name type="scientific">uncultured Sphingopyxis sp</name>
    <dbReference type="NCBI Taxonomy" id="310581"/>
    <lineage>
        <taxon>Bacteria</taxon>
        <taxon>Pseudomonadati</taxon>
        <taxon>Pseudomonadota</taxon>
        <taxon>Alphaproteobacteria</taxon>
        <taxon>Sphingomonadales</taxon>
        <taxon>Sphingomonadaceae</taxon>
        <taxon>Sphingopyxis</taxon>
        <taxon>environmental samples</taxon>
    </lineage>
</organism>
<keyword evidence="2" id="KW-0472">Membrane</keyword>
<dbReference type="InterPro" id="IPR036259">
    <property type="entry name" value="MFS_trans_sf"/>
</dbReference>
<feature type="transmembrane region" description="Helical" evidence="2">
    <location>
        <begin position="377"/>
        <end position="402"/>
    </location>
</feature>
<feature type="transmembrane region" description="Helical" evidence="2">
    <location>
        <begin position="463"/>
        <end position="484"/>
    </location>
</feature>
<feature type="transmembrane region" description="Helical" evidence="2">
    <location>
        <begin position="108"/>
        <end position="125"/>
    </location>
</feature>
<gene>
    <name evidence="3" type="ORF">SPPYR_1749</name>
</gene>
<evidence type="ECO:0000256" key="1">
    <source>
        <dbReference type="ARBA" id="ARBA00009617"/>
    </source>
</evidence>
<dbReference type="Gene3D" id="1.20.1250.20">
    <property type="entry name" value="MFS general substrate transporter like domains"/>
    <property type="match status" value="2"/>
</dbReference>
<dbReference type="AlphaFoldDB" id="A0A1Y5PS96"/>
<dbReference type="EMBL" id="LT598653">
    <property type="protein sequence ID" value="SBV32869.1"/>
    <property type="molecule type" value="Genomic_DNA"/>
</dbReference>
<feature type="transmembrane region" description="Helical" evidence="2">
    <location>
        <begin position="177"/>
        <end position="198"/>
    </location>
</feature>
<dbReference type="SUPFAM" id="SSF103473">
    <property type="entry name" value="MFS general substrate transporter"/>
    <property type="match status" value="1"/>
</dbReference>
<feature type="transmembrane region" description="Helical" evidence="2">
    <location>
        <begin position="60"/>
        <end position="87"/>
    </location>
</feature>